<reference evidence="3 4" key="1">
    <citation type="submission" date="2021-02" db="EMBL/GenBank/DDBJ databases">
        <title>De Novo genome assembly of isolated myxobacteria.</title>
        <authorList>
            <person name="Stevens D.C."/>
        </authorList>
    </citation>
    <scope>NUCLEOTIDE SEQUENCE [LARGE SCALE GENOMIC DNA]</scope>
    <source>
        <strain evidence="4">SCPEA02</strain>
    </source>
</reference>
<evidence type="ECO:0000313" key="3">
    <source>
        <dbReference type="EMBL" id="QSQ26294.1"/>
    </source>
</evidence>
<name>A0ABX7P774_9BACT</name>
<keyword evidence="4" id="KW-1185">Reference proteome</keyword>
<keyword evidence="1" id="KW-0812">Transmembrane</keyword>
<evidence type="ECO:0000256" key="2">
    <source>
        <dbReference type="SAM" id="SignalP"/>
    </source>
</evidence>
<keyword evidence="1" id="KW-1133">Transmembrane helix</keyword>
<feature type="signal peptide" evidence="2">
    <location>
        <begin position="1"/>
        <end position="20"/>
    </location>
</feature>
<feature type="transmembrane region" description="Helical" evidence="1">
    <location>
        <begin position="600"/>
        <end position="619"/>
    </location>
</feature>
<protein>
    <recommendedName>
        <fullName evidence="5">HEAT repeat domain-containing protein</fullName>
    </recommendedName>
</protein>
<feature type="chain" id="PRO_5047152424" description="HEAT repeat domain-containing protein" evidence="2">
    <location>
        <begin position="21"/>
        <end position="626"/>
    </location>
</feature>
<proteinExistence type="predicted"/>
<evidence type="ECO:0000256" key="1">
    <source>
        <dbReference type="SAM" id="Phobius"/>
    </source>
</evidence>
<keyword evidence="2" id="KW-0732">Signal</keyword>
<organism evidence="3 4">
    <name type="scientific">Pyxidicoccus parkwayensis</name>
    <dbReference type="NCBI Taxonomy" id="2813578"/>
    <lineage>
        <taxon>Bacteria</taxon>
        <taxon>Pseudomonadati</taxon>
        <taxon>Myxococcota</taxon>
        <taxon>Myxococcia</taxon>
        <taxon>Myxococcales</taxon>
        <taxon>Cystobacterineae</taxon>
        <taxon>Myxococcaceae</taxon>
        <taxon>Pyxidicoccus</taxon>
    </lineage>
</organism>
<keyword evidence="1" id="KW-0472">Membrane</keyword>
<dbReference type="RefSeq" id="WP_206727842.1">
    <property type="nucleotide sequence ID" value="NZ_CP071090.1"/>
</dbReference>
<evidence type="ECO:0000313" key="4">
    <source>
        <dbReference type="Proteomes" id="UP000662747"/>
    </source>
</evidence>
<dbReference type="EMBL" id="CP071090">
    <property type="protein sequence ID" value="QSQ26294.1"/>
    <property type="molecule type" value="Genomic_DNA"/>
</dbReference>
<sequence>MRACFILVVLLLVVPPGSRAASVDETPSRYTQVNEGYVRVTEISGRNSATREHSRARRKEIYEQTVTVYNGLDLELIGVKLELGYLGLDQDVHVVRREDSWLVFNASGPTPVNLIYEPRIPAVQERPTAAIVSYRLAADPAKTPGLTRALFLLSNSKGLVDLAVAANTLDSLGPEAAPVRDQVRALVAGGPLKLIGEVGKGIPSLYALRLLGRVGTREDVPLLLSVLESRKDWSQSLDAITALRTELPGHPMSNLFASGATLERVVEDAVRDLDPVQAAPALVKVAYEEGPHRSLARGLLRKWTPVELVDLLRKSGAEETLRVLCASRAPEAVTLIVGLGTAGVAGVDLKACLSAMPQKETNAALVGVLGAELGPLEETVFALLAARSTAVQAGLRARASNLKPRVDAANTEALARALHARLRSERVGALQEKLDAVDGAVREEQFDAALALLEKTFGETQGREQRAKLTVARVRVAQAAARARAMDVVDKALEGIEVPQEGRERSADLEPELTELARIVMSFWKDRRVESQLERVEARVSASARPELARIYMEAIGGAEQWDRSIYAERALALDSSNAAAKLLIEEVASDRAREKSLRSLATICGVFLFVGLVLWFIVSRLRETA</sequence>
<dbReference type="Proteomes" id="UP000662747">
    <property type="component" value="Chromosome"/>
</dbReference>
<evidence type="ECO:0008006" key="5">
    <source>
        <dbReference type="Google" id="ProtNLM"/>
    </source>
</evidence>
<accession>A0ABX7P774</accession>
<gene>
    <name evidence="3" type="ORF">JY651_15760</name>
</gene>